<keyword evidence="5 7" id="KW-0456">Lyase</keyword>
<dbReference type="OrthoDB" id="9814591at2"/>
<reference evidence="8 9" key="1">
    <citation type="submission" date="2018-08" db="EMBL/GenBank/DDBJ databases">
        <title>Chitinophagaceae sp. K23C18032701, a novel bacterium isolated from forest soil.</title>
        <authorList>
            <person name="Wang C."/>
        </authorList>
    </citation>
    <scope>NUCLEOTIDE SEQUENCE [LARGE SCALE GENOMIC DNA]</scope>
    <source>
        <strain evidence="8 9">K23C18032701</strain>
    </source>
</reference>
<dbReference type="AlphaFoldDB" id="A0A3E1NJK7"/>
<keyword evidence="4 7" id="KW-0472">Membrane</keyword>
<keyword evidence="3 7" id="KW-1133">Transmembrane helix</keyword>
<dbReference type="Pfam" id="PF02618">
    <property type="entry name" value="YceG"/>
    <property type="match status" value="1"/>
</dbReference>
<keyword evidence="9" id="KW-1185">Reference proteome</keyword>
<evidence type="ECO:0000256" key="2">
    <source>
        <dbReference type="ARBA" id="ARBA00022692"/>
    </source>
</evidence>
<name>A0A3E1NJK7_9BACT</name>
<dbReference type="GO" id="GO:0009252">
    <property type="term" value="P:peptidoglycan biosynthetic process"/>
    <property type="evidence" value="ECO:0007669"/>
    <property type="project" value="UniProtKB-UniRule"/>
</dbReference>
<dbReference type="PANTHER" id="PTHR30518:SF2">
    <property type="entry name" value="ENDOLYTIC MUREIN TRANSGLYCOSYLASE"/>
    <property type="match status" value="1"/>
</dbReference>
<dbReference type="Gene3D" id="3.30.1490.480">
    <property type="entry name" value="Endolytic murein transglycosylase"/>
    <property type="match status" value="1"/>
</dbReference>
<dbReference type="CDD" id="cd08010">
    <property type="entry name" value="MltG_like"/>
    <property type="match status" value="1"/>
</dbReference>
<keyword evidence="2 7" id="KW-0812">Transmembrane</keyword>
<evidence type="ECO:0000256" key="1">
    <source>
        <dbReference type="ARBA" id="ARBA00022475"/>
    </source>
</evidence>
<dbReference type="GO" id="GO:0071555">
    <property type="term" value="P:cell wall organization"/>
    <property type="evidence" value="ECO:0007669"/>
    <property type="project" value="UniProtKB-KW"/>
</dbReference>
<evidence type="ECO:0000313" key="8">
    <source>
        <dbReference type="EMBL" id="RFM28061.1"/>
    </source>
</evidence>
<comment type="catalytic activity">
    <reaction evidence="7">
        <text>a peptidoglycan chain = a peptidoglycan chain with N-acetyl-1,6-anhydromuramyl-[peptide] at the reducing end + a peptidoglycan chain with N-acetylglucosamine at the non-reducing end.</text>
        <dbReference type="EC" id="4.2.2.29"/>
    </reaction>
</comment>
<gene>
    <name evidence="7 8" type="primary">mltG</name>
    <name evidence="8" type="ORF">DXN05_11025</name>
</gene>
<dbReference type="HAMAP" id="MF_02065">
    <property type="entry name" value="MltG"/>
    <property type="match status" value="1"/>
</dbReference>
<accession>A0A3E1NJK7</accession>
<proteinExistence type="inferred from homology"/>
<comment type="similarity">
    <text evidence="7">Belongs to the transglycosylase MltG family.</text>
</comment>
<protein>
    <recommendedName>
        <fullName evidence="7">Endolytic murein transglycosylase</fullName>
        <ecNumber evidence="7">4.2.2.29</ecNumber>
    </recommendedName>
    <alternativeName>
        <fullName evidence="7">Peptidoglycan lytic transglycosylase</fullName>
    </alternativeName>
    <alternativeName>
        <fullName evidence="7">Peptidoglycan polymerization terminase</fullName>
    </alternativeName>
</protein>
<dbReference type="PANTHER" id="PTHR30518">
    <property type="entry name" value="ENDOLYTIC MUREIN TRANSGLYCOSYLASE"/>
    <property type="match status" value="1"/>
</dbReference>
<dbReference type="InterPro" id="IPR003770">
    <property type="entry name" value="MLTG-like"/>
</dbReference>
<dbReference type="GO" id="GO:0005886">
    <property type="term" value="C:plasma membrane"/>
    <property type="evidence" value="ECO:0007669"/>
    <property type="project" value="UniProtKB-UniRule"/>
</dbReference>
<evidence type="ECO:0000256" key="7">
    <source>
        <dbReference type="HAMAP-Rule" id="MF_02065"/>
    </source>
</evidence>
<evidence type="ECO:0000256" key="5">
    <source>
        <dbReference type="ARBA" id="ARBA00023239"/>
    </source>
</evidence>
<dbReference type="EC" id="4.2.2.29" evidence="7"/>
<evidence type="ECO:0000256" key="6">
    <source>
        <dbReference type="ARBA" id="ARBA00023316"/>
    </source>
</evidence>
<evidence type="ECO:0000313" key="9">
    <source>
        <dbReference type="Proteomes" id="UP000261284"/>
    </source>
</evidence>
<organism evidence="8 9">
    <name type="scientific">Deminuibacter soli</name>
    <dbReference type="NCBI Taxonomy" id="2291815"/>
    <lineage>
        <taxon>Bacteria</taxon>
        <taxon>Pseudomonadati</taxon>
        <taxon>Bacteroidota</taxon>
        <taxon>Chitinophagia</taxon>
        <taxon>Chitinophagales</taxon>
        <taxon>Chitinophagaceae</taxon>
        <taxon>Deminuibacter</taxon>
    </lineage>
</organism>
<comment type="caution">
    <text evidence="8">The sequence shown here is derived from an EMBL/GenBank/DDBJ whole genome shotgun (WGS) entry which is preliminary data.</text>
</comment>
<feature type="site" description="Important for catalytic activity" evidence="7">
    <location>
        <position position="216"/>
    </location>
</feature>
<comment type="function">
    <text evidence="7">Functions as a peptidoglycan terminase that cleaves nascent peptidoglycan strands endolytically to terminate their elongation.</text>
</comment>
<dbReference type="Proteomes" id="UP000261284">
    <property type="component" value="Unassembled WGS sequence"/>
</dbReference>
<dbReference type="NCBIfam" id="TIGR00247">
    <property type="entry name" value="endolytic transglycosylase MltG"/>
    <property type="match status" value="1"/>
</dbReference>
<dbReference type="RefSeq" id="WP_116847308.1">
    <property type="nucleotide sequence ID" value="NZ_QTJU01000003.1"/>
</dbReference>
<keyword evidence="1 7" id="KW-1003">Cell membrane</keyword>
<sequence>MKRIITLFLALVLLGAAVLAWLLLAPATDFSQKSAYLYVYEDSTSAQTQVMHQLNDKQLIKHPGLLNTLAEKWGVWDKLKSGRYEISKGQSVLSVVRMLRNNKQAPVKLVINKLRTREDFARMLGRNFNTDSAKAIGFLSSNDSLSSLGVDTNTVMTLIIPDTYIFNWNTSVKKVLQHLKGAQEEFWKKDDREQKAAALNLTPQQVYSLASIVEEETNYNPEKGNIASVYLNRLNKGMYLGADPTIKFALRDFGLRRIYFGHLAVVSPYNTYKNKGLPPGPICTPAVVTIDAVLNQPKTDYLFFVASAELNGTHHFSTNFAEHDQYAKAYQKVQDERGNKQPAK</sequence>
<keyword evidence="6 7" id="KW-0961">Cell wall biogenesis/degradation</keyword>
<evidence type="ECO:0000256" key="4">
    <source>
        <dbReference type="ARBA" id="ARBA00023136"/>
    </source>
</evidence>
<dbReference type="Gene3D" id="3.30.160.60">
    <property type="entry name" value="Classic Zinc Finger"/>
    <property type="match status" value="1"/>
</dbReference>
<dbReference type="EMBL" id="QTJU01000003">
    <property type="protein sequence ID" value="RFM28061.1"/>
    <property type="molecule type" value="Genomic_DNA"/>
</dbReference>
<dbReference type="GO" id="GO:0008932">
    <property type="term" value="F:lytic endotransglycosylase activity"/>
    <property type="evidence" value="ECO:0007669"/>
    <property type="project" value="UniProtKB-UniRule"/>
</dbReference>
<evidence type="ECO:0000256" key="3">
    <source>
        <dbReference type="ARBA" id="ARBA00022989"/>
    </source>
</evidence>